<keyword evidence="1" id="KW-0472">Membrane</keyword>
<organism evidence="2 3">
    <name type="scientific">Kingdonia uniflora</name>
    <dbReference type="NCBI Taxonomy" id="39325"/>
    <lineage>
        <taxon>Eukaryota</taxon>
        <taxon>Viridiplantae</taxon>
        <taxon>Streptophyta</taxon>
        <taxon>Embryophyta</taxon>
        <taxon>Tracheophyta</taxon>
        <taxon>Spermatophyta</taxon>
        <taxon>Magnoliopsida</taxon>
        <taxon>Ranunculales</taxon>
        <taxon>Circaeasteraceae</taxon>
        <taxon>Kingdonia</taxon>
    </lineage>
</organism>
<evidence type="ECO:0000256" key="1">
    <source>
        <dbReference type="SAM" id="Phobius"/>
    </source>
</evidence>
<dbReference type="InterPro" id="IPR013935">
    <property type="entry name" value="Trs120_TRAPPC9"/>
</dbReference>
<sequence>MDIIKHSPGREEWWVGSTPSGPFIYIPFGKGEPNDNKQDLIRIVGEPVQVLVELENPRKVITLSGLPTSVGQVNTPRCIIHCFGVITKHLFKDVDNLLLGAIQGLVLSGPSRCCGSPKLRNVLVLNIFVVLSLPLFVYHVVGGDGAVILYEGEIRNVWISLANAGFVPVEQAHLSLLGKNQDFAISIVYDTLKSALPLKSGAKVTLPVTIKAWQLAYTDPDSATGKRSFGSMTRAPPKEGSSPMLVIHYAGPLTQPEQSSSNGPFMLPGRCLVIPLQVCVLQGLSFVKARLLSIEIPVHVSKTLPKPMFSDSGNTEEIATSESRPDCLISVSVQIESPRNEDTTFIDHDAADFSEVSTSRTSSFSKKNMKAELNASIKSLISRIKTSVMDILLPDPLTFSFKLAIIDSSKDSNTNDNLPSSKGYIFAHEMTPMEVLVRNNTREISEP</sequence>
<keyword evidence="3" id="KW-1185">Reference proteome</keyword>
<dbReference type="PANTHER" id="PTHR21512">
    <property type="entry name" value="TRAFFICKING PROTEIN PARTICLE COMPLEX SUBUNIT 9"/>
    <property type="match status" value="1"/>
</dbReference>
<dbReference type="GO" id="GO:0005802">
    <property type="term" value="C:trans-Golgi network"/>
    <property type="evidence" value="ECO:0007669"/>
    <property type="project" value="TreeGrafter"/>
</dbReference>
<keyword evidence="1" id="KW-0812">Transmembrane</keyword>
<accession>A0A7J7LI00</accession>
<comment type="caution">
    <text evidence="2">The sequence shown here is derived from an EMBL/GenBank/DDBJ whole genome shotgun (WGS) entry which is preliminary data.</text>
</comment>
<gene>
    <name evidence="2" type="ORF">GIB67_012112</name>
</gene>
<evidence type="ECO:0000313" key="2">
    <source>
        <dbReference type="EMBL" id="KAF6142263.1"/>
    </source>
</evidence>
<feature type="transmembrane region" description="Helical" evidence="1">
    <location>
        <begin position="122"/>
        <end position="141"/>
    </location>
</feature>
<proteinExistence type="predicted"/>
<dbReference type="OrthoDB" id="1708279at2759"/>
<dbReference type="Proteomes" id="UP000541444">
    <property type="component" value="Unassembled WGS sequence"/>
</dbReference>
<dbReference type="EMBL" id="JACGCM010002271">
    <property type="protein sequence ID" value="KAF6142263.1"/>
    <property type="molecule type" value="Genomic_DNA"/>
</dbReference>
<dbReference type="PANTHER" id="PTHR21512:SF5">
    <property type="entry name" value="TRAFFICKING PROTEIN PARTICLE COMPLEX SUBUNIT 9"/>
    <property type="match status" value="1"/>
</dbReference>
<dbReference type="AlphaFoldDB" id="A0A7J7LI00"/>
<name>A0A7J7LI00_9MAGN</name>
<reference evidence="2 3" key="1">
    <citation type="journal article" date="2020" name="IScience">
        <title>Genome Sequencing of the Endangered Kingdonia uniflora (Circaeasteraceae, Ranunculales) Reveals Potential Mechanisms of Evolutionary Specialization.</title>
        <authorList>
            <person name="Sun Y."/>
            <person name="Deng T."/>
            <person name="Zhang A."/>
            <person name="Moore M.J."/>
            <person name="Landis J.B."/>
            <person name="Lin N."/>
            <person name="Zhang H."/>
            <person name="Zhang X."/>
            <person name="Huang J."/>
            <person name="Zhang X."/>
            <person name="Sun H."/>
            <person name="Wang H."/>
        </authorList>
    </citation>
    <scope>NUCLEOTIDE SEQUENCE [LARGE SCALE GENOMIC DNA]</scope>
    <source>
        <strain evidence="2">TB1705</strain>
        <tissue evidence="2">Leaf</tissue>
    </source>
</reference>
<keyword evidence="1" id="KW-1133">Transmembrane helix</keyword>
<protein>
    <submittedName>
        <fullName evidence="2">Uncharacterized protein</fullName>
    </submittedName>
</protein>
<evidence type="ECO:0000313" key="3">
    <source>
        <dbReference type="Proteomes" id="UP000541444"/>
    </source>
</evidence>